<evidence type="ECO:0000256" key="7">
    <source>
        <dbReference type="ARBA" id="ARBA00023136"/>
    </source>
</evidence>
<dbReference type="GO" id="GO:0016757">
    <property type="term" value="F:glycosyltransferase activity"/>
    <property type="evidence" value="ECO:0007669"/>
    <property type="project" value="UniProtKB-UniRule"/>
</dbReference>
<dbReference type="GO" id="GO:0005737">
    <property type="term" value="C:cytoplasm"/>
    <property type="evidence" value="ECO:0007669"/>
    <property type="project" value="TreeGrafter"/>
</dbReference>
<evidence type="ECO:0000313" key="10">
    <source>
        <dbReference type="Proteomes" id="UP001152888"/>
    </source>
</evidence>
<dbReference type="PANTHER" id="PTHR21461:SF87">
    <property type="entry name" value="GH12965P"/>
    <property type="match status" value="1"/>
</dbReference>
<keyword evidence="10" id="KW-1185">Reference proteome</keyword>
<name>A0A9P0JKN3_ACAOB</name>
<keyword evidence="7" id="KW-0472">Membrane</keyword>
<evidence type="ECO:0000256" key="8">
    <source>
        <dbReference type="RuleBase" id="RU366017"/>
    </source>
</evidence>
<accession>A0A9P0JKN3</accession>
<dbReference type="Proteomes" id="UP001152888">
    <property type="component" value="Unassembled WGS sequence"/>
</dbReference>
<evidence type="ECO:0000256" key="2">
    <source>
        <dbReference type="ARBA" id="ARBA00007647"/>
    </source>
</evidence>
<dbReference type="EMBL" id="CAKOFQ010006655">
    <property type="protein sequence ID" value="CAH1954618.1"/>
    <property type="molecule type" value="Genomic_DNA"/>
</dbReference>
<comment type="subcellular location">
    <subcellularLocation>
        <location evidence="1">Membrane</location>
        <topology evidence="1">Single-pass membrane protein</topology>
    </subcellularLocation>
</comment>
<evidence type="ECO:0000313" key="9">
    <source>
        <dbReference type="EMBL" id="CAH1954618.1"/>
    </source>
</evidence>
<gene>
    <name evidence="9" type="ORF">ACAOBT_LOCUS650</name>
</gene>
<dbReference type="GO" id="GO:0016020">
    <property type="term" value="C:membrane"/>
    <property type="evidence" value="ECO:0007669"/>
    <property type="project" value="UniProtKB-SubCell"/>
</dbReference>
<proteinExistence type="inferred from homology"/>
<sequence>MKKYNQLLLLIVSIISLSLFLIYRHEYNRLHYVLEVFNFFGQPCNFSDLQKADTILNQHDWGATPVWQENENGYVYSAFLTGKIEVKAIALQTDAKYLPRNCLLWFEDKKKAVPGKFKFSKIGNDDATVLTAYFYMCSIPNIENVPYAVSFSHKIKRDNELKKIMLTNTLDHKLNVNTTICVSPSIFSKKRFIEFISFHKLLGIDSFIFYDRDIPHRLSKLIMNLSKRLGIQASFLPWNYPKLESTLTRTIVENDCLLRTFGQSKYVITLEINEYIVPTGADSFDSLIREFNSDFHRLSLPVQKFCINNVNVDKPIALQNFEMANDFKYNVVRNIHRNINSDNIISTNAISKALASIHKYVKCNLEPLNTSTDKSMLKFSTDFVRSTLVQLLIHEQM</sequence>
<evidence type="ECO:0000256" key="5">
    <source>
        <dbReference type="ARBA" id="ARBA00022692"/>
    </source>
</evidence>
<protein>
    <recommendedName>
        <fullName evidence="8">Glycosyltransferase family 92 protein</fullName>
        <ecNumber evidence="8">2.4.1.-</ecNumber>
    </recommendedName>
</protein>
<evidence type="ECO:0000256" key="6">
    <source>
        <dbReference type="ARBA" id="ARBA00022989"/>
    </source>
</evidence>
<keyword evidence="5" id="KW-0812">Transmembrane</keyword>
<comment type="caution">
    <text evidence="9">The sequence shown here is derived from an EMBL/GenBank/DDBJ whole genome shotgun (WGS) entry which is preliminary data.</text>
</comment>
<dbReference type="InterPro" id="IPR008166">
    <property type="entry name" value="Glyco_transf_92"/>
</dbReference>
<reference evidence="9" key="1">
    <citation type="submission" date="2022-03" db="EMBL/GenBank/DDBJ databases">
        <authorList>
            <person name="Sayadi A."/>
        </authorList>
    </citation>
    <scope>NUCLEOTIDE SEQUENCE</scope>
</reference>
<dbReference type="PANTHER" id="PTHR21461">
    <property type="entry name" value="GLYCOSYLTRANSFERASE FAMILY 92 PROTEIN"/>
    <property type="match status" value="1"/>
</dbReference>
<comment type="similarity">
    <text evidence="2 8">Belongs to the glycosyltransferase 92 family.</text>
</comment>
<keyword evidence="4 8" id="KW-0808">Transferase</keyword>
<dbReference type="AlphaFoldDB" id="A0A9P0JKN3"/>
<organism evidence="9 10">
    <name type="scientific">Acanthoscelides obtectus</name>
    <name type="common">Bean weevil</name>
    <name type="synonym">Bruchus obtectus</name>
    <dbReference type="NCBI Taxonomy" id="200917"/>
    <lineage>
        <taxon>Eukaryota</taxon>
        <taxon>Metazoa</taxon>
        <taxon>Ecdysozoa</taxon>
        <taxon>Arthropoda</taxon>
        <taxon>Hexapoda</taxon>
        <taxon>Insecta</taxon>
        <taxon>Pterygota</taxon>
        <taxon>Neoptera</taxon>
        <taxon>Endopterygota</taxon>
        <taxon>Coleoptera</taxon>
        <taxon>Polyphaga</taxon>
        <taxon>Cucujiformia</taxon>
        <taxon>Chrysomeloidea</taxon>
        <taxon>Chrysomelidae</taxon>
        <taxon>Bruchinae</taxon>
        <taxon>Bruchini</taxon>
        <taxon>Acanthoscelides</taxon>
    </lineage>
</organism>
<keyword evidence="6" id="KW-1133">Transmembrane helix</keyword>
<evidence type="ECO:0000256" key="1">
    <source>
        <dbReference type="ARBA" id="ARBA00004167"/>
    </source>
</evidence>
<keyword evidence="3 8" id="KW-0328">Glycosyltransferase</keyword>
<dbReference type="EC" id="2.4.1.-" evidence="8"/>
<dbReference type="OrthoDB" id="6433308at2759"/>
<evidence type="ECO:0000256" key="3">
    <source>
        <dbReference type="ARBA" id="ARBA00022676"/>
    </source>
</evidence>
<dbReference type="Pfam" id="PF01697">
    <property type="entry name" value="Glyco_transf_92"/>
    <property type="match status" value="1"/>
</dbReference>
<evidence type="ECO:0000256" key="4">
    <source>
        <dbReference type="ARBA" id="ARBA00022679"/>
    </source>
</evidence>